<evidence type="ECO:0000313" key="3">
    <source>
        <dbReference type="Proteomes" id="UP000292974"/>
    </source>
</evidence>
<dbReference type="Proteomes" id="UP000292974">
    <property type="component" value="Unassembled WGS sequence"/>
</dbReference>
<dbReference type="AlphaFoldDB" id="A0A7M3DQM3"/>
<evidence type="ECO:0000313" key="2">
    <source>
        <dbReference type="EMBL" id="TAY50957.1"/>
    </source>
</evidence>
<sequence length="136" mass="15662">MSSHAVGQTALVSIWQRIEKSFTPEEIEASLADVGSEDLTAICEDLRTKVAELEAENAELENENGRLRAVQYPPIEFGSPNLRDLQTENQRLSDRNRELRRDLESLTVSAEIKTDIIMAIDARWRQKYQDRWTHHV</sequence>
<accession>A0A7M3DQM3</accession>
<proteinExistence type="predicted"/>
<comment type="caution">
    <text evidence="2">The sequence shown here is derived from an EMBL/GenBank/DDBJ whole genome shotgun (WGS) entry which is preliminary data.</text>
</comment>
<keyword evidence="1" id="KW-0175">Coiled coil</keyword>
<dbReference type="EMBL" id="SIOP01000001">
    <property type="protein sequence ID" value="TAY50957.1"/>
    <property type="molecule type" value="Genomic_DNA"/>
</dbReference>
<gene>
    <name evidence="2" type="ORF">ELH90_04155</name>
</gene>
<protein>
    <submittedName>
        <fullName evidence="2">Uncharacterized protein</fullName>
    </submittedName>
</protein>
<organism evidence="2 3">
    <name type="scientific">Rhizobium leguminosarum</name>
    <dbReference type="NCBI Taxonomy" id="384"/>
    <lineage>
        <taxon>Bacteria</taxon>
        <taxon>Pseudomonadati</taxon>
        <taxon>Pseudomonadota</taxon>
        <taxon>Alphaproteobacteria</taxon>
        <taxon>Hyphomicrobiales</taxon>
        <taxon>Rhizobiaceae</taxon>
        <taxon>Rhizobium/Agrobacterium group</taxon>
        <taxon>Rhizobium</taxon>
    </lineage>
</organism>
<feature type="coiled-coil region" evidence="1">
    <location>
        <begin position="36"/>
        <end position="109"/>
    </location>
</feature>
<name>A0A7M3DQM3_RHILE</name>
<evidence type="ECO:0000256" key="1">
    <source>
        <dbReference type="SAM" id="Coils"/>
    </source>
</evidence>
<reference evidence="2 3" key="1">
    <citation type="submission" date="2019-02" db="EMBL/GenBank/DDBJ databases">
        <title>The genomic architecture of introgression among sibling species of bacteria.</title>
        <authorList>
            <person name="Cavassim M.I.A."/>
            <person name="Moeskjaer S."/>
            <person name="Moslemi C."/>
            <person name="Fields B."/>
            <person name="Bachmann A."/>
            <person name="Vilhjalmsson B."/>
            <person name="Schierup M.H."/>
            <person name="Young J.P.W."/>
            <person name="Andersen S.U."/>
        </authorList>
    </citation>
    <scope>NUCLEOTIDE SEQUENCE [LARGE SCALE GENOMIC DNA]</scope>
    <source>
        <strain evidence="2 3">SM135B</strain>
    </source>
</reference>